<dbReference type="EMBL" id="LN856697">
    <property type="protein sequence ID" value="CDP92059.1"/>
    <property type="molecule type" value="Genomic_DNA"/>
</dbReference>
<reference evidence="1" key="1">
    <citation type="journal article" date="2007" name="Science">
        <title>Draft genome of the filarial nematode parasite Brugia malayi.</title>
        <authorList>
            <person name="Ghedin E."/>
            <person name="Wang S."/>
            <person name="Spiro D."/>
            <person name="Caler E."/>
            <person name="Zhao Q."/>
            <person name="Crabtree J."/>
            <person name="Allen J.E."/>
            <person name="Delcher A.L."/>
            <person name="Guiliano D.B."/>
            <person name="Miranda-Saavedra D."/>
            <person name="Angiuoli S.V."/>
            <person name="Creasy T."/>
            <person name="Amedeo P."/>
            <person name="Haas B."/>
            <person name="El-Sayed N.M."/>
            <person name="Wortman J.R."/>
            <person name="Feldblyum T."/>
            <person name="Tallon L."/>
            <person name="Schatz M."/>
            <person name="Shumway M."/>
            <person name="Koo H."/>
            <person name="Salzberg S.L."/>
            <person name="Schobel S."/>
            <person name="Pertea M."/>
            <person name="Pop M."/>
            <person name="White O."/>
            <person name="Barton G.J."/>
            <person name="Carlow C.K."/>
            <person name="Crawford M.J."/>
            <person name="Daub J."/>
            <person name="Dimmic M.W."/>
            <person name="Estes C.F."/>
            <person name="Foster J.M."/>
            <person name="Ganatra M."/>
            <person name="Gregory W.F."/>
            <person name="Johnson N.M."/>
            <person name="Jin J."/>
            <person name="Komuniecki R."/>
            <person name="Korf I."/>
            <person name="Kumar S."/>
            <person name="Laney S."/>
            <person name="Li B.W."/>
            <person name="Li W."/>
            <person name="Lindblom T.H."/>
            <person name="Lustigman S."/>
            <person name="Ma D."/>
            <person name="Maina C.V."/>
            <person name="Martin D.M."/>
            <person name="McCarter J.P."/>
            <person name="McReynolds L."/>
            <person name="Mitreva M."/>
            <person name="Nutman T.B."/>
            <person name="Parkinson J."/>
            <person name="Peregrin-Alvarez J.M."/>
            <person name="Poole C."/>
            <person name="Ren Q."/>
            <person name="Saunders L."/>
            <person name="Sluder A.E."/>
            <person name="Smith K."/>
            <person name="Stanke M."/>
            <person name="Unnasch T.R."/>
            <person name="Ware J."/>
            <person name="Wei A.D."/>
            <person name="Weil G."/>
            <person name="Williams D.J."/>
            <person name="Zhang Y."/>
            <person name="Williams S.A."/>
            <person name="Fraser-Liggett C."/>
            <person name="Slatko B."/>
            <person name="Blaxter M.L."/>
            <person name="Scott A.L."/>
        </authorList>
    </citation>
    <scope>NUCLEOTIDE SEQUENCE</scope>
    <source>
        <strain evidence="1">FR3</strain>
    </source>
</reference>
<protein>
    <submittedName>
        <fullName evidence="1">Bm1169</fullName>
    </submittedName>
</protein>
<gene>
    <name evidence="1 2" type="ORF">Bm1169</name>
    <name evidence="1" type="ORF">BM_Bm1169</name>
</gene>
<name>A0A0J9XMZ5_BRUMA</name>
<evidence type="ECO:0000313" key="2">
    <source>
        <dbReference type="WormBase" id="Bm1169"/>
    </source>
</evidence>
<evidence type="ECO:0000313" key="1">
    <source>
        <dbReference type="EMBL" id="CDP92059.1"/>
    </source>
</evidence>
<organism evidence="1">
    <name type="scientific">Brugia malayi</name>
    <name type="common">Filarial nematode worm</name>
    <dbReference type="NCBI Taxonomy" id="6279"/>
    <lineage>
        <taxon>Eukaryota</taxon>
        <taxon>Metazoa</taxon>
        <taxon>Ecdysozoa</taxon>
        <taxon>Nematoda</taxon>
        <taxon>Chromadorea</taxon>
        <taxon>Rhabditida</taxon>
        <taxon>Spirurina</taxon>
        <taxon>Spiruromorpha</taxon>
        <taxon>Filarioidea</taxon>
        <taxon>Onchocercidae</taxon>
        <taxon>Brugia</taxon>
    </lineage>
</organism>
<dbReference type="WormBase" id="Bm1169">
    <property type="protein sequence ID" value="BM44842"/>
    <property type="gene ID" value="WBGene00221430"/>
</dbReference>
<proteinExistence type="predicted"/>
<accession>A0A0J9XMZ5</accession>
<reference evidence="1" key="2">
    <citation type="submission" date="2012-12" db="EMBL/GenBank/DDBJ databases">
        <authorList>
            <person name="Gao Y.W."/>
            <person name="Fan S.T."/>
            <person name="Sun H.T."/>
            <person name="Wang Z."/>
            <person name="Gao X.L."/>
            <person name="Li Y.G."/>
            <person name="Wang T.C."/>
            <person name="Zhang K."/>
            <person name="Xu W.W."/>
            <person name="Yu Z.J."/>
            <person name="Xia X.Z."/>
        </authorList>
    </citation>
    <scope>NUCLEOTIDE SEQUENCE</scope>
    <source>
        <strain evidence="1">FR3</strain>
    </source>
</reference>
<dbReference type="AlphaFoldDB" id="A0A0J9XMZ5"/>
<sequence length="44" mass="5048">MHMIWVIVLLYVLFPVILVNLDKALKKLKVGEFGCGLFSKVERS</sequence>